<feature type="transmembrane region" description="Helical" evidence="14">
    <location>
        <begin position="158"/>
        <end position="180"/>
    </location>
</feature>
<protein>
    <submittedName>
        <fullName evidence="15">Sodium:solute symporter</fullName>
    </submittedName>
</protein>
<feature type="transmembrane region" description="Helical" evidence="14">
    <location>
        <begin position="411"/>
        <end position="429"/>
    </location>
</feature>
<dbReference type="InterPro" id="IPR038377">
    <property type="entry name" value="Na/Glc_symporter_sf"/>
</dbReference>
<comment type="caution">
    <text evidence="15">The sequence shown here is derived from an EMBL/GenBank/DDBJ whole genome shotgun (WGS) entry which is preliminary data.</text>
</comment>
<keyword evidence="10 14" id="KW-0472">Membrane</keyword>
<feature type="compositionally biased region" description="Polar residues" evidence="13">
    <location>
        <begin position="501"/>
        <end position="513"/>
    </location>
</feature>
<keyword evidence="5 14" id="KW-0812">Transmembrane</keyword>
<dbReference type="GO" id="GO:0005886">
    <property type="term" value="C:plasma membrane"/>
    <property type="evidence" value="ECO:0007669"/>
    <property type="project" value="UniProtKB-SubCell"/>
</dbReference>
<dbReference type="CDD" id="cd10322">
    <property type="entry name" value="SLC5sbd"/>
    <property type="match status" value="1"/>
</dbReference>
<feature type="transmembrane region" description="Helical" evidence="14">
    <location>
        <begin position="258"/>
        <end position="279"/>
    </location>
</feature>
<dbReference type="Pfam" id="PF00474">
    <property type="entry name" value="SSF"/>
    <property type="match status" value="1"/>
</dbReference>
<dbReference type="PANTHER" id="PTHR48086">
    <property type="entry name" value="SODIUM/PROLINE SYMPORTER-RELATED"/>
    <property type="match status" value="1"/>
</dbReference>
<dbReference type="RefSeq" id="WP_379702576.1">
    <property type="nucleotide sequence ID" value="NZ_JBHTAT010000001.1"/>
</dbReference>
<dbReference type="PANTHER" id="PTHR48086:SF3">
    <property type="entry name" value="SODIUM_PROLINE SYMPORTER"/>
    <property type="match status" value="1"/>
</dbReference>
<dbReference type="Gene3D" id="1.20.1730.10">
    <property type="entry name" value="Sodium/glucose cotransporter"/>
    <property type="match status" value="1"/>
</dbReference>
<organism evidence="15 16">
    <name type="scientific">Haloplanus litoreus</name>
    <dbReference type="NCBI Taxonomy" id="767515"/>
    <lineage>
        <taxon>Archaea</taxon>
        <taxon>Methanobacteriati</taxon>
        <taxon>Methanobacteriota</taxon>
        <taxon>Stenosarchaea group</taxon>
        <taxon>Halobacteria</taxon>
        <taxon>Halobacteriales</taxon>
        <taxon>Haloferacaceae</taxon>
        <taxon>Haloplanus</taxon>
    </lineage>
</organism>
<feature type="transmembrane region" description="Helical" evidence="14">
    <location>
        <begin position="382"/>
        <end position="404"/>
    </location>
</feature>
<gene>
    <name evidence="15" type="ORF">ACFQKE_03530</name>
</gene>
<name>A0ABD5ZW09_9EURY</name>
<dbReference type="InterPro" id="IPR050277">
    <property type="entry name" value="Sodium:Solute_Symporter"/>
</dbReference>
<keyword evidence="7 14" id="KW-1133">Transmembrane helix</keyword>
<evidence type="ECO:0000256" key="13">
    <source>
        <dbReference type="SAM" id="MobiDB-lite"/>
    </source>
</evidence>
<sequence length="513" mass="55111">MAFDIKTGIYVVYLLFVLGIAVYSYGKIDGPEDLLVAGFELPLPFVTGSLIASLLTATYFFTAVGLGFNTGGWEATAVLTGLGSTMILGGIIWTKPLRRLRGWTMSDYYYRRFGESKIIGAYAGVLMWVAFNIFLVGALTTGGAYIVAAVLNIDFTTAVFITAAITALYSMLGGLWAVAYTDTLQAFIGLAGLFFGAFLLFGDVGWGTLGGTSHWNVPHLLTASGTTFWAFFIVFAVGDLPAADIGQRVAGSDSPDTARKAMLVAGTIIVIVGFLPGFIGEALQPLYSNPENAERLFIQYIDSEMHPVIGGIVLSSIGAAAMSTLDSAYVAGTACLLKNGYLDVINPDASDDRLMLYSRILIGFSALVGALLAAYFQKALFLSVLTFDLIFVTLVPPLIFGVYWKQTNEKATMLSITVGLVTYILLYQFGNPLAFTSDAFGLSLVASMWSTVNWVPSVLLSTTAIVVGSYVWKPADTSLDAYERQHDPSHDHTDSPEMFGNATNQPGQTYAED</sequence>
<keyword evidence="16" id="KW-1185">Reference proteome</keyword>
<evidence type="ECO:0000256" key="1">
    <source>
        <dbReference type="ARBA" id="ARBA00004651"/>
    </source>
</evidence>
<dbReference type="InterPro" id="IPR001734">
    <property type="entry name" value="Na/solute_symporter"/>
</dbReference>
<feature type="transmembrane region" description="Helical" evidence="14">
    <location>
        <begin position="218"/>
        <end position="238"/>
    </location>
</feature>
<evidence type="ECO:0000256" key="9">
    <source>
        <dbReference type="ARBA" id="ARBA00023065"/>
    </source>
</evidence>
<feature type="compositionally biased region" description="Basic and acidic residues" evidence="13">
    <location>
        <begin position="483"/>
        <end position="495"/>
    </location>
</feature>
<feature type="transmembrane region" description="Helical" evidence="14">
    <location>
        <begin position="356"/>
        <end position="376"/>
    </location>
</feature>
<dbReference type="GeneID" id="96952690"/>
<evidence type="ECO:0000256" key="4">
    <source>
        <dbReference type="ARBA" id="ARBA00022475"/>
    </source>
</evidence>
<feature type="transmembrane region" description="Helical" evidence="14">
    <location>
        <begin position="45"/>
        <end position="68"/>
    </location>
</feature>
<keyword evidence="4" id="KW-1003">Cell membrane</keyword>
<evidence type="ECO:0000256" key="6">
    <source>
        <dbReference type="ARBA" id="ARBA00022847"/>
    </source>
</evidence>
<dbReference type="Proteomes" id="UP001596434">
    <property type="component" value="Unassembled WGS sequence"/>
</dbReference>
<keyword evidence="11" id="KW-0739">Sodium transport</keyword>
<evidence type="ECO:0000256" key="14">
    <source>
        <dbReference type="SAM" id="Phobius"/>
    </source>
</evidence>
<evidence type="ECO:0000256" key="2">
    <source>
        <dbReference type="ARBA" id="ARBA00006434"/>
    </source>
</evidence>
<keyword evidence="3" id="KW-0813">Transport</keyword>
<accession>A0ABD5ZW09</accession>
<dbReference type="AlphaFoldDB" id="A0ABD5ZW09"/>
<evidence type="ECO:0000256" key="7">
    <source>
        <dbReference type="ARBA" id="ARBA00022989"/>
    </source>
</evidence>
<keyword evidence="9" id="KW-0406">Ion transport</keyword>
<proteinExistence type="inferred from homology"/>
<evidence type="ECO:0000313" key="15">
    <source>
        <dbReference type="EMBL" id="MFC7254377.1"/>
    </source>
</evidence>
<dbReference type="GO" id="GO:0006814">
    <property type="term" value="P:sodium ion transport"/>
    <property type="evidence" value="ECO:0007669"/>
    <property type="project" value="UniProtKB-KW"/>
</dbReference>
<evidence type="ECO:0000256" key="12">
    <source>
        <dbReference type="RuleBase" id="RU362091"/>
    </source>
</evidence>
<keyword evidence="8" id="KW-0915">Sodium</keyword>
<feature type="transmembrane region" description="Helical" evidence="14">
    <location>
        <begin position="186"/>
        <end position="206"/>
    </location>
</feature>
<evidence type="ECO:0000256" key="10">
    <source>
        <dbReference type="ARBA" id="ARBA00023136"/>
    </source>
</evidence>
<evidence type="ECO:0000313" key="16">
    <source>
        <dbReference type="Proteomes" id="UP001596434"/>
    </source>
</evidence>
<feature type="transmembrane region" description="Helical" evidence="14">
    <location>
        <begin position="7"/>
        <end position="25"/>
    </location>
</feature>
<evidence type="ECO:0000256" key="5">
    <source>
        <dbReference type="ARBA" id="ARBA00022692"/>
    </source>
</evidence>
<feature type="transmembrane region" description="Helical" evidence="14">
    <location>
        <begin position="118"/>
        <end position="151"/>
    </location>
</feature>
<dbReference type="EMBL" id="JBHTAT010000001">
    <property type="protein sequence ID" value="MFC7254377.1"/>
    <property type="molecule type" value="Genomic_DNA"/>
</dbReference>
<feature type="transmembrane region" description="Helical" evidence="14">
    <location>
        <begin position="449"/>
        <end position="472"/>
    </location>
</feature>
<comment type="subcellular location">
    <subcellularLocation>
        <location evidence="1">Cell membrane</location>
        <topology evidence="1">Multi-pass membrane protein</topology>
    </subcellularLocation>
</comment>
<keyword evidence="6" id="KW-0769">Symport</keyword>
<dbReference type="GO" id="GO:0015293">
    <property type="term" value="F:symporter activity"/>
    <property type="evidence" value="ECO:0007669"/>
    <property type="project" value="UniProtKB-KW"/>
</dbReference>
<dbReference type="PROSITE" id="PS50283">
    <property type="entry name" value="NA_SOLUT_SYMP_3"/>
    <property type="match status" value="1"/>
</dbReference>
<evidence type="ECO:0000256" key="11">
    <source>
        <dbReference type="ARBA" id="ARBA00023201"/>
    </source>
</evidence>
<comment type="similarity">
    <text evidence="2 12">Belongs to the sodium:solute symporter (SSF) (TC 2.A.21) family.</text>
</comment>
<evidence type="ECO:0000256" key="8">
    <source>
        <dbReference type="ARBA" id="ARBA00023053"/>
    </source>
</evidence>
<evidence type="ECO:0000256" key="3">
    <source>
        <dbReference type="ARBA" id="ARBA00022448"/>
    </source>
</evidence>
<reference evidence="15 16" key="1">
    <citation type="journal article" date="2019" name="Int. J. Syst. Evol. Microbiol.">
        <title>The Global Catalogue of Microorganisms (GCM) 10K type strain sequencing project: providing services to taxonomists for standard genome sequencing and annotation.</title>
        <authorList>
            <consortium name="The Broad Institute Genomics Platform"/>
            <consortium name="The Broad Institute Genome Sequencing Center for Infectious Disease"/>
            <person name="Wu L."/>
            <person name="Ma J."/>
        </authorList>
    </citation>
    <scope>NUCLEOTIDE SEQUENCE [LARGE SCALE GENOMIC DNA]</scope>
    <source>
        <strain evidence="15 16">GX21</strain>
    </source>
</reference>
<feature type="region of interest" description="Disordered" evidence="13">
    <location>
        <begin position="483"/>
        <end position="513"/>
    </location>
</feature>